<feature type="region of interest" description="Disordered" evidence="1">
    <location>
        <begin position="1"/>
        <end position="23"/>
    </location>
</feature>
<protein>
    <submittedName>
        <fullName evidence="2">Uncharacterized protein</fullName>
    </submittedName>
</protein>
<accession>A0AAW2FJY2</accession>
<evidence type="ECO:0000313" key="2">
    <source>
        <dbReference type="EMBL" id="KAL0115339.1"/>
    </source>
</evidence>
<proteinExistence type="predicted"/>
<organism evidence="2 3">
    <name type="scientific">Cardiocondyla obscurior</name>
    <dbReference type="NCBI Taxonomy" id="286306"/>
    <lineage>
        <taxon>Eukaryota</taxon>
        <taxon>Metazoa</taxon>
        <taxon>Ecdysozoa</taxon>
        <taxon>Arthropoda</taxon>
        <taxon>Hexapoda</taxon>
        <taxon>Insecta</taxon>
        <taxon>Pterygota</taxon>
        <taxon>Neoptera</taxon>
        <taxon>Endopterygota</taxon>
        <taxon>Hymenoptera</taxon>
        <taxon>Apocrita</taxon>
        <taxon>Aculeata</taxon>
        <taxon>Formicoidea</taxon>
        <taxon>Formicidae</taxon>
        <taxon>Myrmicinae</taxon>
        <taxon>Cardiocondyla</taxon>
    </lineage>
</organism>
<gene>
    <name evidence="2" type="ORF">PUN28_010699</name>
</gene>
<dbReference type="AlphaFoldDB" id="A0AAW2FJY2"/>
<dbReference type="Proteomes" id="UP001430953">
    <property type="component" value="Unassembled WGS sequence"/>
</dbReference>
<sequence>MPAGLQFTDPQSPQRTIEQKKQRLGTIPCAEKDTCLRHSGTRLHKWRRGDFENQQRNVNIKKEMYIRFSFRNVKQSRGENRS</sequence>
<dbReference type="EMBL" id="JADYXP020000010">
    <property type="protein sequence ID" value="KAL0115339.1"/>
    <property type="molecule type" value="Genomic_DNA"/>
</dbReference>
<comment type="caution">
    <text evidence="2">The sequence shown here is derived from an EMBL/GenBank/DDBJ whole genome shotgun (WGS) entry which is preliminary data.</text>
</comment>
<reference evidence="2 3" key="1">
    <citation type="submission" date="2023-03" db="EMBL/GenBank/DDBJ databases">
        <title>High recombination rates correlate with genetic variation in Cardiocondyla obscurior ants.</title>
        <authorList>
            <person name="Errbii M."/>
        </authorList>
    </citation>
    <scope>NUCLEOTIDE SEQUENCE [LARGE SCALE GENOMIC DNA]</scope>
    <source>
        <strain evidence="2">Alpha-2009</strain>
        <tissue evidence="2">Whole body</tissue>
    </source>
</reference>
<name>A0AAW2FJY2_9HYME</name>
<evidence type="ECO:0000256" key="1">
    <source>
        <dbReference type="SAM" id="MobiDB-lite"/>
    </source>
</evidence>
<keyword evidence="3" id="KW-1185">Reference proteome</keyword>
<evidence type="ECO:0000313" key="3">
    <source>
        <dbReference type="Proteomes" id="UP001430953"/>
    </source>
</evidence>